<dbReference type="PANTHER" id="PTHR42840:SF3">
    <property type="entry name" value="BINDING ROSSMANN FOLD OXIDOREDUCTASE, PUTATIVE (AFU_ORTHOLOGUE AFUA_2G10240)-RELATED"/>
    <property type="match status" value="1"/>
</dbReference>
<feature type="domain" description="GFO/IDH/MocA-like oxidoreductase" evidence="5">
    <location>
        <begin position="149"/>
        <end position="269"/>
    </location>
</feature>
<protein>
    <recommendedName>
        <fullName evidence="8">Oxidoreductase</fullName>
    </recommendedName>
</protein>
<dbReference type="InterPro" id="IPR055170">
    <property type="entry name" value="GFO_IDH_MocA-like_dom"/>
</dbReference>
<dbReference type="Pfam" id="PF22725">
    <property type="entry name" value="GFO_IDH_MocA_C3"/>
    <property type="match status" value="1"/>
</dbReference>
<dbReference type="SUPFAM" id="SSF51735">
    <property type="entry name" value="NAD(P)-binding Rossmann-fold domains"/>
    <property type="match status" value="1"/>
</dbReference>
<dbReference type="EMBL" id="JPXF01000064">
    <property type="protein sequence ID" value="KGJ72593.1"/>
    <property type="molecule type" value="Genomic_DNA"/>
</dbReference>
<organism evidence="6 7">
    <name type="scientific">Cryobacterium roopkundense</name>
    <dbReference type="NCBI Taxonomy" id="1001240"/>
    <lineage>
        <taxon>Bacteria</taxon>
        <taxon>Bacillati</taxon>
        <taxon>Actinomycetota</taxon>
        <taxon>Actinomycetes</taxon>
        <taxon>Micrococcales</taxon>
        <taxon>Microbacteriaceae</taxon>
        <taxon>Cryobacterium</taxon>
    </lineage>
</organism>
<proteinExistence type="inferred from homology"/>
<keyword evidence="7" id="KW-1185">Reference proteome</keyword>
<dbReference type="AlphaFoldDB" id="A0A099J572"/>
<feature type="domain" description="Gfo/Idh/MocA-like oxidoreductase N-terminal" evidence="4">
    <location>
        <begin position="2"/>
        <end position="141"/>
    </location>
</feature>
<dbReference type="Gene3D" id="3.30.360.10">
    <property type="entry name" value="Dihydrodipicolinate Reductase, domain 2"/>
    <property type="match status" value="1"/>
</dbReference>
<keyword evidence="3" id="KW-0520">NAD</keyword>
<evidence type="ECO:0000313" key="6">
    <source>
        <dbReference type="EMBL" id="KGJ72593.1"/>
    </source>
</evidence>
<dbReference type="GO" id="GO:0016491">
    <property type="term" value="F:oxidoreductase activity"/>
    <property type="evidence" value="ECO:0007669"/>
    <property type="project" value="UniProtKB-KW"/>
</dbReference>
<evidence type="ECO:0000256" key="1">
    <source>
        <dbReference type="ARBA" id="ARBA00010928"/>
    </source>
</evidence>
<dbReference type="RefSeq" id="WP_035837513.1">
    <property type="nucleotide sequence ID" value="NZ_JACHBQ010000001.1"/>
</dbReference>
<evidence type="ECO:0000259" key="4">
    <source>
        <dbReference type="Pfam" id="PF01408"/>
    </source>
</evidence>
<keyword evidence="2" id="KW-0560">Oxidoreductase</keyword>
<dbReference type="PANTHER" id="PTHR42840">
    <property type="entry name" value="NAD(P)-BINDING ROSSMANN-FOLD SUPERFAMILY PROTEIN-RELATED"/>
    <property type="match status" value="1"/>
</dbReference>
<dbReference type="STRING" id="1001240.GY21_14260"/>
<evidence type="ECO:0000256" key="2">
    <source>
        <dbReference type="ARBA" id="ARBA00023002"/>
    </source>
</evidence>
<comment type="caution">
    <text evidence="6">The sequence shown here is derived from an EMBL/GenBank/DDBJ whole genome shotgun (WGS) entry which is preliminary data.</text>
</comment>
<sequence>MHIGVIGVGRAGLMHARNLAQNPDVDRITLLGRDGTRLAEVAQSLLDSIAPGSPADIAGEHAPASAEVDLAWSTGSIDSIAADIDGLVIASPTASHPQLARQAARAGLPVLVEKPLSLDLDELKMLSDELDGLSAQVMVAFHRRYDPAHQSLRRRVSAGELGRLRIVRATGHDHLPLALDYIPKSGGMWHDMLIHDFDAIPWVTGERVVRVQAVGSVLDEPLYGEYGDTDTAAAILTLESGALALVSGTRRNGAGQDVRLEVCGSDNTFSVGLEPRMAVTSTEPDVPGPERPYPQFIDRFEIAFRSEIAHFLRLVRGEDANLTQPRSGIHAIEIAEAAALSRLTAAPVLLPAPSR</sequence>
<name>A0A099J572_9MICO</name>
<dbReference type="Proteomes" id="UP000029864">
    <property type="component" value="Unassembled WGS sequence"/>
</dbReference>
<comment type="similarity">
    <text evidence="1">Belongs to the Gfo/Idh/MocA family.</text>
</comment>
<evidence type="ECO:0008006" key="8">
    <source>
        <dbReference type="Google" id="ProtNLM"/>
    </source>
</evidence>
<evidence type="ECO:0000256" key="3">
    <source>
        <dbReference type="ARBA" id="ARBA00023027"/>
    </source>
</evidence>
<dbReference type="eggNOG" id="COG0673">
    <property type="taxonomic scope" value="Bacteria"/>
</dbReference>
<evidence type="ECO:0000259" key="5">
    <source>
        <dbReference type="Pfam" id="PF22725"/>
    </source>
</evidence>
<gene>
    <name evidence="6" type="ORF">GY21_14260</name>
</gene>
<dbReference type="InterPro" id="IPR036291">
    <property type="entry name" value="NAD(P)-bd_dom_sf"/>
</dbReference>
<evidence type="ECO:0000313" key="7">
    <source>
        <dbReference type="Proteomes" id="UP000029864"/>
    </source>
</evidence>
<dbReference type="SUPFAM" id="SSF55347">
    <property type="entry name" value="Glyceraldehyde-3-phosphate dehydrogenase-like, C-terminal domain"/>
    <property type="match status" value="1"/>
</dbReference>
<dbReference type="InterPro" id="IPR000683">
    <property type="entry name" value="Gfo/Idh/MocA-like_OxRdtase_N"/>
</dbReference>
<reference evidence="6 7" key="1">
    <citation type="submission" date="2014-08" db="EMBL/GenBank/DDBJ databases">
        <authorList>
            <person name="Sisinthy S."/>
        </authorList>
    </citation>
    <scope>NUCLEOTIDE SEQUENCE [LARGE SCALE GENOMIC DNA]</scope>
    <source>
        <strain evidence="6 7">RuG17</strain>
    </source>
</reference>
<dbReference type="Gene3D" id="3.40.50.720">
    <property type="entry name" value="NAD(P)-binding Rossmann-like Domain"/>
    <property type="match status" value="1"/>
</dbReference>
<dbReference type="GO" id="GO:0000166">
    <property type="term" value="F:nucleotide binding"/>
    <property type="evidence" value="ECO:0007669"/>
    <property type="project" value="InterPro"/>
</dbReference>
<accession>A0A099J572</accession>
<dbReference type="Pfam" id="PF01408">
    <property type="entry name" value="GFO_IDH_MocA"/>
    <property type="match status" value="1"/>
</dbReference>